<feature type="transmembrane region" description="Helical" evidence="5">
    <location>
        <begin position="165"/>
        <end position="182"/>
    </location>
</feature>
<dbReference type="InterPro" id="IPR007016">
    <property type="entry name" value="O-antigen_ligase-rel_domated"/>
</dbReference>
<evidence type="ECO:0000256" key="1">
    <source>
        <dbReference type="ARBA" id="ARBA00004141"/>
    </source>
</evidence>
<organism evidence="7 8">
    <name type="scientific">Agreia pratensis</name>
    <dbReference type="NCBI Taxonomy" id="150121"/>
    <lineage>
        <taxon>Bacteria</taxon>
        <taxon>Bacillati</taxon>
        <taxon>Actinomycetota</taxon>
        <taxon>Actinomycetes</taxon>
        <taxon>Micrococcales</taxon>
        <taxon>Microbacteriaceae</taxon>
        <taxon>Agreia</taxon>
    </lineage>
</organism>
<evidence type="ECO:0000256" key="3">
    <source>
        <dbReference type="ARBA" id="ARBA00022989"/>
    </source>
</evidence>
<evidence type="ECO:0000256" key="2">
    <source>
        <dbReference type="ARBA" id="ARBA00022692"/>
    </source>
</evidence>
<dbReference type="PANTHER" id="PTHR37422">
    <property type="entry name" value="TEICHURONIC ACID BIOSYNTHESIS PROTEIN TUAE"/>
    <property type="match status" value="1"/>
</dbReference>
<evidence type="ECO:0000259" key="6">
    <source>
        <dbReference type="Pfam" id="PF04932"/>
    </source>
</evidence>
<proteinExistence type="predicted"/>
<evidence type="ECO:0000313" key="8">
    <source>
        <dbReference type="Proteomes" id="UP000193244"/>
    </source>
</evidence>
<dbReference type="InterPro" id="IPR011990">
    <property type="entry name" value="TPR-like_helical_dom_sf"/>
</dbReference>
<keyword evidence="3 5" id="KW-1133">Transmembrane helix</keyword>
<keyword evidence="4 5" id="KW-0472">Membrane</keyword>
<feature type="transmembrane region" description="Helical" evidence="5">
    <location>
        <begin position="65"/>
        <end position="84"/>
    </location>
</feature>
<dbReference type="EMBL" id="FXAY01000001">
    <property type="protein sequence ID" value="SMG16879.1"/>
    <property type="molecule type" value="Genomic_DNA"/>
</dbReference>
<feature type="transmembrane region" description="Helical" evidence="5">
    <location>
        <begin position="376"/>
        <end position="393"/>
    </location>
</feature>
<keyword evidence="7" id="KW-0436">Ligase</keyword>
<dbReference type="OrthoDB" id="5121366at2"/>
<accession>A0A1X7IPD4</accession>
<feature type="transmembrane region" description="Helical" evidence="5">
    <location>
        <begin position="414"/>
        <end position="436"/>
    </location>
</feature>
<protein>
    <submittedName>
        <fullName evidence="7">O-Antigen ligase</fullName>
    </submittedName>
</protein>
<feature type="transmembrane region" description="Helical" evidence="5">
    <location>
        <begin position="110"/>
        <end position="128"/>
    </location>
</feature>
<feature type="transmembrane region" description="Helical" evidence="5">
    <location>
        <begin position="305"/>
        <end position="331"/>
    </location>
</feature>
<gene>
    <name evidence="7" type="ORF">SAMN06296010_0754</name>
</gene>
<dbReference type="Proteomes" id="UP000193244">
    <property type="component" value="Unassembled WGS sequence"/>
</dbReference>
<comment type="subcellular location">
    <subcellularLocation>
        <location evidence="1">Membrane</location>
        <topology evidence="1">Multi-pass membrane protein</topology>
    </subcellularLocation>
</comment>
<dbReference type="AlphaFoldDB" id="A0A1X7IPD4"/>
<feature type="domain" description="O-antigen ligase-related" evidence="6">
    <location>
        <begin position="151"/>
        <end position="321"/>
    </location>
</feature>
<keyword evidence="8" id="KW-1185">Reference proteome</keyword>
<dbReference type="STRING" id="150121.SAMN06296010_0754"/>
<dbReference type="Pfam" id="PF04932">
    <property type="entry name" value="Wzy_C"/>
    <property type="match status" value="1"/>
</dbReference>
<dbReference type="PANTHER" id="PTHR37422:SF13">
    <property type="entry name" value="LIPOPOLYSACCHARIDE BIOSYNTHESIS PROTEIN PA4999-RELATED"/>
    <property type="match status" value="1"/>
</dbReference>
<dbReference type="GO" id="GO:0016020">
    <property type="term" value="C:membrane"/>
    <property type="evidence" value="ECO:0007669"/>
    <property type="project" value="UniProtKB-SubCell"/>
</dbReference>
<feature type="transmembrane region" description="Helical" evidence="5">
    <location>
        <begin position="140"/>
        <end position="159"/>
    </location>
</feature>
<dbReference type="InterPro" id="IPR051533">
    <property type="entry name" value="WaaL-like"/>
</dbReference>
<keyword evidence="2 5" id="KW-0812">Transmembrane</keyword>
<feature type="transmembrane region" description="Helical" evidence="5">
    <location>
        <begin position="39"/>
        <end position="58"/>
    </location>
</feature>
<dbReference type="Gene3D" id="1.25.40.10">
    <property type="entry name" value="Tetratricopeptide repeat domain"/>
    <property type="match status" value="1"/>
</dbReference>
<feature type="transmembrane region" description="Helical" evidence="5">
    <location>
        <begin position="212"/>
        <end position="232"/>
    </location>
</feature>
<evidence type="ECO:0000256" key="4">
    <source>
        <dbReference type="ARBA" id="ARBA00023136"/>
    </source>
</evidence>
<dbReference type="RefSeq" id="WP_085483042.1">
    <property type="nucleotide sequence ID" value="NZ_FXAY01000001.1"/>
</dbReference>
<sequence length="560" mass="58757">MPRWFVLSITALFAFLAIAALLGESPSAQFWGRWPRYEGAVTLPVYVASAWIGARLLARPGSARTALYLAVCAAAIAQGAVSAIESTGLRPIPTDIERPGGLVGQATDQGTLAAMMFALLLPTLLLACRRGHRLWFRRAWPARVLLVSATTLALLTVFWSGCRAALVMVIIVIPAVAVGEFITSRRRRGQQRVADSRALDGSPNSASNATGVIRGGIAVAAGLAAVAALAIATPSMRDRFTDLTGSAMKSATDRAAMWQETVGLIANRPITGVGPSGYVDAIVPFHTQEWYDSVGTTVLDSPHSLLFQAAATGGLLTLAGVVGLALAVLAVGLRRWWRLGNQGGSSADAESAALTAGAVLALMTLGGVLLSAFTAPSTQILGCLLVGFVVAKARPSDATAQAPGRSVRSARRRVVRSLALSGAVAWAAFLGVTAAAEIPLQNGSDLADMRREIDANAQFELAQSLRPWDSDIAKLATRAFARSALNDVPTAADYAVSWGNRAISVTPNDVTVAKALALGLDRSGDVAGARHLLERMLARAPYDPTFVQHYAEIVARTDQH</sequence>
<dbReference type="SUPFAM" id="SSF48452">
    <property type="entry name" value="TPR-like"/>
    <property type="match status" value="1"/>
</dbReference>
<dbReference type="GO" id="GO:0016874">
    <property type="term" value="F:ligase activity"/>
    <property type="evidence" value="ECO:0007669"/>
    <property type="project" value="UniProtKB-KW"/>
</dbReference>
<name>A0A1X7IPD4_9MICO</name>
<evidence type="ECO:0000313" key="7">
    <source>
        <dbReference type="EMBL" id="SMG16879.1"/>
    </source>
</evidence>
<reference evidence="8" key="1">
    <citation type="submission" date="2017-04" db="EMBL/GenBank/DDBJ databases">
        <authorList>
            <person name="Varghese N."/>
            <person name="Submissions S."/>
        </authorList>
    </citation>
    <scope>NUCLEOTIDE SEQUENCE [LARGE SCALE GENOMIC DNA]</scope>
    <source>
        <strain evidence="8">VKM Ac-2510</strain>
    </source>
</reference>
<feature type="transmembrane region" description="Helical" evidence="5">
    <location>
        <begin position="352"/>
        <end position="370"/>
    </location>
</feature>
<evidence type="ECO:0000256" key="5">
    <source>
        <dbReference type="SAM" id="Phobius"/>
    </source>
</evidence>